<evidence type="ECO:0000313" key="2">
    <source>
        <dbReference type="Proteomes" id="UP001162992"/>
    </source>
</evidence>
<name>A0ACC2E904_DIPCM</name>
<dbReference type="Proteomes" id="UP001162992">
    <property type="component" value="Chromosome 3"/>
</dbReference>
<keyword evidence="2" id="KW-1185">Reference proteome</keyword>
<proteinExistence type="predicted"/>
<reference evidence="2" key="1">
    <citation type="journal article" date="2024" name="Proc. Natl. Acad. Sci. U.S.A.">
        <title>Extraordinary preservation of gene collinearity over three hundred million years revealed in homosporous lycophytes.</title>
        <authorList>
            <person name="Li C."/>
            <person name="Wickell D."/>
            <person name="Kuo L.Y."/>
            <person name="Chen X."/>
            <person name="Nie B."/>
            <person name="Liao X."/>
            <person name="Peng D."/>
            <person name="Ji J."/>
            <person name="Jenkins J."/>
            <person name="Williams M."/>
            <person name="Shu S."/>
            <person name="Plott C."/>
            <person name="Barry K."/>
            <person name="Rajasekar S."/>
            <person name="Grimwood J."/>
            <person name="Han X."/>
            <person name="Sun S."/>
            <person name="Hou Z."/>
            <person name="He W."/>
            <person name="Dai G."/>
            <person name="Sun C."/>
            <person name="Schmutz J."/>
            <person name="Leebens-Mack J.H."/>
            <person name="Li F.W."/>
            <person name="Wang L."/>
        </authorList>
    </citation>
    <scope>NUCLEOTIDE SEQUENCE [LARGE SCALE GENOMIC DNA]</scope>
    <source>
        <strain evidence="2">cv. PW_Plant_1</strain>
    </source>
</reference>
<accession>A0ACC2E904</accession>
<organism evidence="1 2">
    <name type="scientific">Diphasiastrum complanatum</name>
    <name type="common">Issler's clubmoss</name>
    <name type="synonym">Lycopodium complanatum</name>
    <dbReference type="NCBI Taxonomy" id="34168"/>
    <lineage>
        <taxon>Eukaryota</taxon>
        <taxon>Viridiplantae</taxon>
        <taxon>Streptophyta</taxon>
        <taxon>Embryophyta</taxon>
        <taxon>Tracheophyta</taxon>
        <taxon>Lycopodiopsida</taxon>
        <taxon>Lycopodiales</taxon>
        <taxon>Lycopodiaceae</taxon>
        <taxon>Lycopodioideae</taxon>
        <taxon>Diphasiastrum</taxon>
    </lineage>
</organism>
<evidence type="ECO:0000313" key="1">
    <source>
        <dbReference type="EMBL" id="KAJ7562853.1"/>
    </source>
</evidence>
<dbReference type="EMBL" id="CM055094">
    <property type="protein sequence ID" value="KAJ7562853.1"/>
    <property type="molecule type" value="Genomic_DNA"/>
</dbReference>
<comment type="caution">
    <text evidence="1">The sequence shown here is derived from an EMBL/GenBank/DDBJ whole genome shotgun (WGS) entry which is preliminary data.</text>
</comment>
<gene>
    <name evidence="1" type="ORF">O6H91_03G086600</name>
</gene>
<sequence>MHTRCFVSFLLYSGACTYRRANFNYCSKLPSLLQRLKILAMSCRKLLFYCGATSRTCIHNDNMKESTYISSKCIQTTTNVASPVHISGSVGEREREREREKSRLIPKSSWKSVLMTNFEIDKQLDQRLLD</sequence>
<protein>
    <submittedName>
        <fullName evidence="1">Uncharacterized protein</fullName>
    </submittedName>
</protein>